<proteinExistence type="predicted"/>
<dbReference type="PROSITE" id="PS51257">
    <property type="entry name" value="PROKAR_LIPOPROTEIN"/>
    <property type="match status" value="1"/>
</dbReference>
<organism evidence="2 3">
    <name type="scientific">Botrimarina mediterranea</name>
    <dbReference type="NCBI Taxonomy" id="2528022"/>
    <lineage>
        <taxon>Bacteria</taxon>
        <taxon>Pseudomonadati</taxon>
        <taxon>Planctomycetota</taxon>
        <taxon>Planctomycetia</taxon>
        <taxon>Pirellulales</taxon>
        <taxon>Lacipirellulaceae</taxon>
        <taxon>Botrimarina</taxon>
    </lineage>
</organism>
<sequence precursor="true">MTHHRRITLRPLVALLAALSCLTPLAQAKCPHGHDCLVCVPKREATKEEKCCWCVEGKNVSVPPVLCPWEPGGSPINTFDWLERLLGHGESVRGKRCGKPCHPCQPGCQCVRCGEVRQVRDLVEKTYEVNARQWKWEVRRLPPCKCGQCGCEVMDASSAFGCGCPIGG</sequence>
<feature type="signal peptide" evidence="1">
    <location>
        <begin position="1"/>
        <end position="28"/>
    </location>
</feature>
<reference evidence="2 3" key="1">
    <citation type="submission" date="2019-02" db="EMBL/GenBank/DDBJ databases">
        <title>Deep-cultivation of Planctomycetes and their phenomic and genomic characterization uncovers novel biology.</title>
        <authorList>
            <person name="Wiegand S."/>
            <person name="Jogler M."/>
            <person name="Boedeker C."/>
            <person name="Pinto D."/>
            <person name="Vollmers J."/>
            <person name="Rivas-Marin E."/>
            <person name="Kohn T."/>
            <person name="Peeters S.H."/>
            <person name="Heuer A."/>
            <person name="Rast P."/>
            <person name="Oberbeckmann S."/>
            <person name="Bunk B."/>
            <person name="Jeske O."/>
            <person name="Meyerdierks A."/>
            <person name="Storesund J.E."/>
            <person name="Kallscheuer N."/>
            <person name="Luecker S."/>
            <person name="Lage O.M."/>
            <person name="Pohl T."/>
            <person name="Merkel B.J."/>
            <person name="Hornburger P."/>
            <person name="Mueller R.-W."/>
            <person name="Bruemmer F."/>
            <person name="Labrenz M."/>
            <person name="Spormann A.M."/>
            <person name="Op den Camp H."/>
            <person name="Overmann J."/>
            <person name="Amann R."/>
            <person name="Jetten M.S.M."/>
            <person name="Mascher T."/>
            <person name="Medema M.H."/>
            <person name="Devos D.P."/>
            <person name="Kaster A.-K."/>
            <person name="Ovreas L."/>
            <person name="Rohde M."/>
            <person name="Galperin M.Y."/>
            <person name="Jogler C."/>
        </authorList>
    </citation>
    <scope>NUCLEOTIDE SEQUENCE [LARGE SCALE GENOMIC DNA]</scope>
    <source>
        <strain evidence="2 3">Spa11</strain>
    </source>
</reference>
<protein>
    <submittedName>
        <fullName evidence="2">Uncharacterized protein</fullName>
    </submittedName>
</protein>
<dbReference type="AlphaFoldDB" id="A0A518KDX1"/>
<evidence type="ECO:0000313" key="3">
    <source>
        <dbReference type="Proteomes" id="UP000316426"/>
    </source>
</evidence>
<dbReference type="Proteomes" id="UP000316426">
    <property type="component" value="Chromosome"/>
</dbReference>
<accession>A0A518KDX1</accession>
<dbReference type="EMBL" id="CP036349">
    <property type="protein sequence ID" value="QDV75992.1"/>
    <property type="molecule type" value="Genomic_DNA"/>
</dbReference>
<dbReference type="RefSeq" id="WP_145116283.1">
    <property type="nucleotide sequence ID" value="NZ_CP036349.1"/>
</dbReference>
<name>A0A518KDX1_9BACT</name>
<evidence type="ECO:0000256" key="1">
    <source>
        <dbReference type="SAM" id="SignalP"/>
    </source>
</evidence>
<dbReference type="KEGG" id="bmei:Spa11_42160"/>
<feature type="chain" id="PRO_5022069693" evidence="1">
    <location>
        <begin position="29"/>
        <end position="168"/>
    </location>
</feature>
<keyword evidence="1" id="KW-0732">Signal</keyword>
<evidence type="ECO:0000313" key="2">
    <source>
        <dbReference type="EMBL" id="QDV75992.1"/>
    </source>
</evidence>
<keyword evidence="3" id="KW-1185">Reference proteome</keyword>
<gene>
    <name evidence="2" type="ORF">Spa11_42160</name>
</gene>